<dbReference type="InParanoid" id="K4AGR9"/>
<dbReference type="AlphaFoldDB" id="K4AGR9"/>
<dbReference type="EnsemblPlants" id="KQK91931">
    <property type="protein sequence ID" value="KQK91931"/>
    <property type="gene ID" value="SETIT_038076mg"/>
</dbReference>
<reference evidence="2" key="2">
    <citation type="submission" date="2018-08" db="UniProtKB">
        <authorList>
            <consortium name="EnsemblPlants"/>
        </authorList>
    </citation>
    <scope>IDENTIFICATION</scope>
    <source>
        <strain evidence="2">Yugu1</strain>
    </source>
</reference>
<proteinExistence type="predicted"/>
<name>K4AGR9_SETIT</name>
<dbReference type="Gramene" id="KQK91931">
    <property type="protein sequence ID" value="KQK91931"/>
    <property type="gene ID" value="SETIT_038076mg"/>
</dbReference>
<protein>
    <submittedName>
        <fullName evidence="2">Uncharacterized protein</fullName>
    </submittedName>
</protein>
<organism evidence="2 3">
    <name type="scientific">Setaria italica</name>
    <name type="common">Foxtail millet</name>
    <name type="synonym">Panicum italicum</name>
    <dbReference type="NCBI Taxonomy" id="4555"/>
    <lineage>
        <taxon>Eukaryota</taxon>
        <taxon>Viridiplantae</taxon>
        <taxon>Streptophyta</taxon>
        <taxon>Embryophyta</taxon>
        <taxon>Tracheophyta</taxon>
        <taxon>Spermatophyta</taxon>
        <taxon>Magnoliopsida</taxon>
        <taxon>Liliopsida</taxon>
        <taxon>Poales</taxon>
        <taxon>Poaceae</taxon>
        <taxon>PACMAD clade</taxon>
        <taxon>Panicoideae</taxon>
        <taxon>Panicodae</taxon>
        <taxon>Paniceae</taxon>
        <taxon>Cenchrinae</taxon>
        <taxon>Setaria</taxon>
    </lineage>
</organism>
<evidence type="ECO:0000313" key="3">
    <source>
        <dbReference type="Proteomes" id="UP000004995"/>
    </source>
</evidence>
<accession>K4AGR9</accession>
<evidence type="ECO:0000313" key="2">
    <source>
        <dbReference type="EnsemblPlants" id="KQK91931"/>
    </source>
</evidence>
<dbReference type="Proteomes" id="UP000004995">
    <property type="component" value="Unassembled WGS sequence"/>
</dbReference>
<dbReference type="EMBL" id="AGNK02006083">
    <property type="status" value="NOT_ANNOTATED_CDS"/>
    <property type="molecule type" value="Genomic_DNA"/>
</dbReference>
<dbReference type="HOGENOM" id="CLU_2065584_0_0_1"/>
<sequence>MKQIKNQPRNVKDHHMQHLRILIPTSQIIHCNIEKKCNILGERWGRREEGEGMAPSLAEGRGDENASSYIFLLLRRCSTAPKAESPPMTASSRSAALEFVPDGGGGQLQPQAPHLNARS</sequence>
<evidence type="ECO:0000256" key="1">
    <source>
        <dbReference type="SAM" id="MobiDB-lite"/>
    </source>
</evidence>
<keyword evidence="3" id="KW-1185">Reference proteome</keyword>
<reference evidence="3" key="1">
    <citation type="journal article" date="2012" name="Nat. Biotechnol.">
        <title>Reference genome sequence of the model plant Setaria.</title>
        <authorList>
            <person name="Bennetzen J.L."/>
            <person name="Schmutz J."/>
            <person name="Wang H."/>
            <person name="Percifield R."/>
            <person name="Hawkins J."/>
            <person name="Pontaroli A.C."/>
            <person name="Estep M."/>
            <person name="Feng L."/>
            <person name="Vaughn J.N."/>
            <person name="Grimwood J."/>
            <person name="Jenkins J."/>
            <person name="Barry K."/>
            <person name="Lindquist E."/>
            <person name="Hellsten U."/>
            <person name="Deshpande S."/>
            <person name="Wang X."/>
            <person name="Wu X."/>
            <person name="Mitros T."/>
            <person name="Triplett J."/>
            <person name="Yang X."/>
            <person name="Ye C.Y."/>
            <person name="Mauro-Herrera M."/>
            <person name="Wang L."/>
            <person name="Li P."/>
            <person name="Sharma M."/>
            <person name="Sharma R."/>
            <person name="Ronald P.C."/>
            <person name="Panaud O."/>
            <person name="Kellogg E.A."/>
            <person name="Brutnell T.P."/>
            <person name="Doust A.N."/>
            <person name="Tuskan G.A."/>
            <person name="Rokhsar D."/>
            <person name="Devos K.M."/>
        </authorList>
    </citation>
    <scope>NUCLEOTIDE SEQUENCE [LARGE SCALE GENOMIC DNA]</scope>
    <source>
        <strain evidence="3">cv. Yugu1</strain>
    </source>
</reference>
<feature type="region of interest" description="Disordered" evidence="1">
    <location>
        <begin position="81"/>
        <end position="119"/>
    </location>
</feature>